<comment type="caution">
    <text evidence="2">The sequence shown here is derived from an EMBL/GenBank/DDBJ whole genome shotgun (WGS) entry which is preliminary data.</text>
</comment>
<accession>A0A9P6AXM1</accession>
<dbReference type="AlphaFoldDB" id="A0A9P6AXM1"/>
<protein>
    <submittedName>
        <fullName evidence="2">Uncharacterized protein</fullName>
    </submittedName>
</protein>
<feature type="region of interest" description="Disordered" evidence="1">
    <location>
        <begin position="119"/>
        <end position="154"/>
    </location>
</feature>
<dbReference type="EMBL" id="MU128967">
    <property type="protein sequence ID" value="KAF9513889.1"/>
    <property type="molecule type" value="Genomic_DNA"/>
</dbReference>
<evidence type="ECO:0000256" key="1">
    <source>
        <dbReference type="SAM" id="MobiDB-lite"/>
    </source>
</evidence>
<feature type="compositionally biased region" description="Basic and acidic residues" evidence="1">
    <location>
        <begin position="119"/>
        <end position="132"/>
    </location>
</feature>
<feature type="region of interest" description="Disordered" evidence="1">
    <location>
        <begin position="213"/>
        <end position="244"/>
    </location>
</feature>
<sequence>MSFRQRTDRSQHVFSNAKIRQYPLNTSRFSRDQDVRPSSRSAVNKPLQSRSRFTSPSPPVVSPPHQRSITPRAVATRRALSSPSPPPAAQGRQAFHMYEDPPEVSLSVDTFDDEDEDWRCHEHTSSGEHSSDQSKYLLPSSPPKIPRPPKRLPLFPVATKSRKRASIKEAHRRRFGALFPLDQDSVEEKNALKPDGKLGNYLHLVTCLPDRKIPPKPKRRKTKVVDDACPSCSASPTKGQTEKQRKELNIPILILTPPQYPPPLPSTPIPEYSCPLVQHIVDIDLAESQAVAKAQASRLVAEEAAFQASLLKAREFAEHCSTRTRRRTNAAGTPASGAKWLRMGHMTLSAYQDNMCMLPPVTLAPNILPAEDSAEPTPSPPRVVSHPIVTAYGYRARGPQVKAAFGSDWSNTKLEPISPSCVEFATFHIPRRRSSAQSFSKDHYRSPSPLPRSWLDDPNIPVDDDIISETEEISTRRRHRSPMWMIPSPPPVSPSQTLRRRSIADQRFFRVFALENAIRIRAAELGLGQVEWMGSRAMNMCRPVRAYCLAQRRKSPLAC</sequence>
<evidence type="ECO:0000313" key="3">
    <source>
        <dbReference type="Proteomes" id="UP000886523"/>
    </source>
</evidence>
<dbReference type="OrthoDB" id="10687533at2759"/>
<feature type="compositionally biased region" description="Polar residues" evidence="1">
    <location>
        <begin position="38"/>
        <end position="54"/>
    </location>
</feature>
<proteinExistence type="predicted"/>
<keyword evidence="3" id="KW-1185">Reference proteome</keyword>
<name>A0A9P6AXM1_9AGAM</name>
<organism evidence="2 3">
    <name type="scientific">Hydnum rufescens UP504</name>
    <dbReference type="NCBI Taxonomy" id="1448309"/>
    <lineage>
        <taxon>Eukaryota</taxon>
        <taxon>Fungi</taxon>
        <taxon>Dikarya</taxon>
        <taxon>Basidiomycota</taxon>
        <taxon>Agaricomycotina</taxon>
        <taxon>Agaricomycetes</taxon>
        <taxon>Cantharellales</taxon>
        <taxon>Hydnaceae</taxon>
        <taxon>Hydnum</taxon>
    </lineage>
</organism>
<evidence type="ECO:0000313" key="2">
    <source>
        <dbReference type="EMBL" id="KAF9513889.1"/>
    </source>
</evidence>
<gene>
    <name evidence="2" type="ORF">BS47DRAFT_1485358</name>
</gene>
<reference evidence="2" key="1">
    <citation type="journal article" date="2020" name="Nat. Commun.">
        <title>Large-scale genome sequencing of mycorrhizal fungi provides insights into the early evolution of symbiotic traits.</title>
        <authorList>
            <person name="Miyauchi S."/>
            <person name="Kiss E."/>
            <person name="Kuo A."/>
            <person name="Drula E."/>
            <person name="Kohler A."/>
            <person name="Sanchez-Garcia M."/>
            <person name="Morin E."/>
            <person name="Andreopoulos B."/>
            <person name="Barry K.W."/>
            <person name="Bonito G."/>
            <person name="Buee M."/>
            <person name="Carver A."/>
            <person name="Chen C."/>
            <person name="Cichocki N."/>
            <person name="Clum A."/>
            <person name="Culley D."/>
            <person name="Crous P.W."/>
            <person name="Fauchery L."/>
            <person name="Girlanda M."/>
            <person name="Hayes R.D."/>
            <person name="Keri Z."/>
            <person name="LaButti K."/>
            <person name="Lipzen A."/>
            <person name="Lombard V."/>
            <person name="Magnuson J."/>
            <person name="Maillard F."/>
            <person name="Murat C."/>
            <person name="Nolan M."/>
            <person name="Ohm R.A."/>
            <person name="Pangilinan J."/>
            <person name="Pereira M.F."/>
            <person name="Perotto S."/>
            <person name="Peter M."/>
            <person name="Pfister S."/>
            <person name="Riley R."/>
            <person name="Sitrit Y."/>
            <person name="Stielow J.B."/>
            <person name="Szollosi G."/>
            <person name="Zifcakova L."/>
            <person name="Stursova M."/>
            <person name="Spatafora J.W."/>
            <person name="Tedersoo L."/>
            <person name="Vaario L.M."/>
            <person name="Yamada A."/>
            <person name="Yan M."/>
            <person name="Wang P."/>
            <person name="Xu J."/>
            <person name="Bruns T."/>
            <person name="Baldrian P."/>
            <person name="Vilgalys R."/>
            <person name="Dunand C."/>
            <person name="Henrissat B."/>
            <person name="Grigoriev I.V."/>
            <person name="Hibbett D."/>
            <person name="Nagy L.G."/>
            <person name="Martin F.M."/>
        </authorList>
    </citation>
    <scope>NUCLEOTIDE SEQUENCE</scope>
    <source>
        <strain evidence="2">UP504</strain>
    </source>
</reference>
<feature type="region of interest" description="Disordered" evidence="1">
    <location>
        <begin position="24"/>
        <end position="92"/>
    </location>
</feature>
<dbReference type="Proteomes" id="UP000886523">
    <property type="component" value="Unassembled WGS sequence"/>
</dbReference>